<sequence length="60" mass="6497">MPKKAERLLDSAGRPPHLVDPNAAPLEQRGEAGALPEFRADDEDRENAGDYGPQQLDAAE</sequence>
<accession>A0ABS9M237</accession>
<evidence type="ECO:0000313" key="2">
    <source>
        <dbReference type="EMBL" id="MCG2673325.1"/>
    </source>
</evidence>
<evidence type="ECO:0008006" key="4">
    <source>
        <dbReference type="Google" id="ProtNLM"/>
    </source>
</evidence>
<feature type="region of interest" description="Disordered" evidence="1">
    <location>
        <begin position="1"/>
        <end position="60"/>
    </location>
</feature>
<dbReference type="Proteomes" id="UP001139012">
    <property type="component" value="Unassembled WGS sequence"/>
</dbReference>
<dbReference type="EMBL" id="JAKLUA010000046">
    <property type="protein sequence ID" value="MCG2673325.1"/>
    <property type="molecule type" value="Genomic_DNA"/>
</dbReference>
<keyword evidence="3" id="KW-1185">Reference proteome</keyword>
<protein>
    <recommendedName>
        <fullName evidence="4">Chromosome partitioning protein ParB</fullName>
    </recommendedName>
</protein>
<evidence type="ECO:0000313" key="3">
    <source>
        <dbReference type="Proteomes" id="UP001139012"/>
    </source>
</evidence>
<reference evidence="2" key="1">
    <citation type="submission" date="2022-01" db="EMBL/GenBank/DDBJ databases">
        <title>Genome sequnece data of strain Bradyrhizobium sp. nov.</title>
        <authorList>
            <person name="Zhang J."/>
        </authorList>
    </citation>
    <scope>NUCLEOTIDE SEQUENCE</scope>
    <source>
        <strain evidence="2">WYCCWR 12774</strain>
    </source>
</reference>
<comment type="caution">
    <text evidence="2">The sequence shown here is derived from an EMBL/GenBank/DDBJ whole genome shotgun (WGS) entry which is preliminary data.</text>
</comment>
<dbReference type="RefSeq" id="WP_237874330.1">
    <property type="nucleotide sequence ID" value="NZ_JAKLUA010000046.1"/>
</dbReference>
<name>A0ABS9M237_9BRAD</name>
<gene>
    <name evidence="2" type="ORF">L6637_41340</name>
</gene>
<evidence type="ECO:0000256" key="1">
    <source>
        <dbReference type="SAM" id="MobiDB-lite"/>
    </source>
</evidence>
<organism evidence="2 3">
    <name type="scientific">Bradyrhizobium zhengyangense</name>
    <dbReference type="NCBI Taxonomy" id="2911009"/>
    <lineage>
        <taxon>Bacteria</taxon>
        <taxon>Pseudomonadati</taxon>
        <taxon>Pseudomonadota</taxon>
        <taxon>Alphaproteobacteria</taxon>
        <taxon>Hyphomicrobiales</taxon>
        <taxon>Nitrobacteraceae</taxon>
        <taxon>Bradyrhizobium</taxon>
    </lineage>
</organism>
<proteinExistence type="predicted"/>